<evidence type="ECO:0000313" key="1">
    <source>
        <dbReference type="EMBL" id="PAE90294.1"/>
    </source>
</evidence>
<dbReference type="PIRSF" id="PIRSF037260">
    <property type="entry name" value="UPF0223"/>
    <property type="match status" value="1"/>
</dbReference>
<reference evidence="1 2" key="1">
    <citation type="submission" date="2017-07" db="EMBL/GenBank/DDBJ databases">
        <title>Isolation and whole genome analysis of endospore-forming bacteria from heroin.</title>
        <authorList>
            <person name="Kalinowski J."/>
            <person name="Ahrens B."/>
            <person name="Al-Dilaimi A."/>
            <person name="Winkler A."/>
            <person name="Wibberg D."/>
            <person name="Schleenbecker U."/>
            <person name="Ruckert C."/>
            <person name="Wolfel R."/>
            <person name="Grass G."/>
        </authorList>
    </citation>
    <scope>NUCLEOTIDE SEQUENCE [LARGE SCALE GENOMIC DNA]</scope>
    <source>
        <strain evidence="1 2">7539</strain>
    </source>
</reference>
<dbReference type="EMBL" id="NPCC01000005">
    <property type="protein sequence ID" value="PAE90294.1"/>
    <property type="molecule type" value="Genomic_DNA"/>
</dbReference>
<protein>
    <submittedName>
        <fullName evidence="1">Uncharacterized protein</fullName>
    </submittedName>
</protein>
<comment type="caution">
    <text evidence="1">The sequence shown here is derived from an EMBL/GenBank/DDBJ whole genome shotgun (WGS) entry which is preliminary data.</text>
</comment>
<dbReference type="InterPro" id="IPR007920">
    <property type="entry name" value="UPF0223"/>
</dbReference>
<dbReference type="Gene3D" id="1.10.220.80">
    <property type="entry name" value="BH2638-like"/>
    <property type="match status" value="1"/>
</dbReference>
<dbReference type="InterPro" id="IPR023324">
    <property type="entry name" value="BH2638-like_sf"/>
</dbReference>
<name>A0A268P3E6_SHOCL</name>
<evidence type="ECO:0000313" key="2">
    <source>
        <dbReference type="Proteomes" id="UP000216207"/>
    </source>
</evidence>
<dbReference type="Proteomes" id="UP000216207">
    <property type="component" value="Unassembled WGS sequence"/>
</dbReference>
<gene>
    <name evidence="1" type="ORF">CHH72_04750</name>
</gene>
<sequence length="89" mass="10157">MDMNIPIRYDWSQEEIVVVAEFFDCIALAVEQGVTAGEIKAHYNRFKGVIPAKSEEKQLFREVDEQLGISCYKIVKRALEAAEHELIKG</sequence>
<dbReference type="NCBIfam" id="NF003353">
    <property type="entry name" value="PRK04387.1"/>
    <property type="match status" value="1"/>
</dbReference>
<organism evidence="1 2">
    <name type="scientific">Shouchella clausii</name>
    <name type="common">Alkalihalobacillus clausii</name>
    <dbReference type="NCBI Taxonomy" id="79880"/>
    <lineage>
        <taxon>Bacteria</taxon>
        <taxon>Bacillati</taxon>
        <taxon>Bacillota</taxon>
        <taxon>Bacilli</taxon>
        <taxon>Bacillales</taxon>
        <taxon>Bacillaceae</taxon>
        <taxon>Shouchella</taxon>
    </lineage>
</organism>
<dbReference type="AlphaFoldDB" id="A0A268P3E6"/>
<dbReference type="Pfam" id="PF05256">
    <property type="entry name" value="UPF0223"/>
    <property type="match status" value="1"/>
</dbReference>
<proteinExistence type="predicted"/>
<dbReference type="SUPFAM" id="SSF158504">
    <property type="entry name" value="BH2638-like"/>
    <property type="match status" value="1"/>
</dbReference>
<accession>A0A268P3E6</accession>